<sequence>MFFLGLFFSEVYKHLQKTRKQLIAIASRVRVETDLFESGLADRVVHNSQPLLVGLHLSKHRGPRHVCTRQLFDSAGKSLLDENVHSLRGKRIEDLSGKGNPRRCDALHTPAIRRVN</sequence>
<comment type="caution">
    <text evidence="1">The sequence shown here is derived from an EMBL/GenBank/DDBJ whole genome shotgun (WGS) entry which is preliminary data.</text>
</comment>
<dbReference type="EMBL" id="CASHTH010002262">
    <property type="protein sequence ID" value="CAI8027173.1"/>
    <property type="molecule type" value="Genomic_DNA"/>
</dbReference>
<gene>
    <name evidence="1" type="ORF">GBAR_LOCUS15561</name>
</gene>
<evidence type="ECO:0000313" key="2">
    <source>
        <dbReference type="Proteomes" id="UP001174909"/>
    </source>
</evidence>
<evidence type="ECO:0000313" key="1">
    <source>
        <dbReference type="EMBL" id="CAI8027173.1"/>
    </source>
</evidence>
<accession>A0AA35WMQ7</accession>
<reference evidence="1" key="1">
    <citation type="submission" date="2023-03" db="EMBL/GenBank/DDBJ databases">
        <authorList>
            <person name="Steffen K."/>
            <person name="Cardenas P."/>
        </authorList>
    </citation>
    <scope>NUCLEOTIDE SEQUENCE</scope>
</reference>
<dbReference type="Proteomes" id="UP001174909">
    <property type="component" value="Unassembled WGS sequence"/>
</dbReference>
<keyword evidence="2" id="KW-1185">Reference proteome</keyword>
<proteinExistence type="predicted"/>
<organism evidence="1 2">
    <name type="scientific">Geodia barretti</name>
    <name type="common">Barrett's horny sponge</name>
    <dbReference type="NCBI Taxonomy" id="519541"/>
    <lineage>
        <taxon>Eukaryota</taxon>
        <taxon>Metazoa</taxon>
        <taxon>Porifera</taxon>
        <taxon>Demospongiae</taxon>
        <taxon>Heteroscleromorpha</taxon>
        <taxon>Tetractinellida</taxon>
        <taxon>Astrophorina</taxon>
        <taxon>Geodiidae</taxon>
        <taxon>Geodia</taxon>
    </lineage>
</organism>
<name>A0AA35WMQ7_GEOBA</name>
<dbReference type="AlphaFoldDB" id="A0AA35WMQ7"/>
<protein>
    <submittedName>
        <fullName evidence="1">Uncharacterized protein</fullName>
    </submittedName>
</protein>